<name>A0A3E2BQV4_9BACT</name>
<evidence type="ECO:0000313" key="1">
    <source>
        <dbReference type="EMBL" id="RFT17150.1"/>
    </source>
</evidence>
<comment type="caution">
    <text evidence="1">The sequence shown here is derived from an EMBL/GenBank/DDBJ whole genome shotgun (WGS) entry which is preliminary data.</text>
</comment>
<dbReference type="AlphaFoldDB" id="A0A3E2BQV4"/>
<accession>A0A3E2BQV4</accession>
<sequence length="114" mass="13515">MNFKETPEFQRNFKRLKKKYLSLDEDLAEFKKVVSVFPLGRGKHFAVLTEKAGVKIVKARLFCRYLKGDSLRTTYAYCEVEQWIEFIELYAKNEQETESSWLIDSYLKSLSKEV</sequence>
<reference evidence="1 2" key="1">
    <citation type="submission" date="2018-08" db="EMBL/GenBank/DDBJ databases">
        <title>Genome analysis of the thermophilic bacterium of the candidate phylum Aminicenantes from deep subsurface aquifer revealed its physiology and ecological role.</title>
        <authorList>
            <person name="Kadnikov V.V."/>
            <person name="Mardanov A.V."/>
            <person name="Beletsky A.V."/>
            <person name="Karnachuk O.V."/>
            <person name="Ravin N.V."/>
        </authorList>
    </citation>
    <scope>NUCLEOTIDE SEQUENCE [LARGE SCALE GENOMIC DNA]</scope>
    <source>
        <strain evidence="1">BY38</strain>
    </source>
</reference>
<evidence type="ECO:0000313" key="2">
    <source>
        <dbReference type="Proteomes" id="UP000257323"/>
    </source>
</evidence>
<protein>
    <submittedName>
        <fullName evidence="1">Uncharacterized protein</fullName>
    </submittedName>
</protein>
<gene>
    <name evidence="1" type="ORF">OP8BY_1092</name>
</gene>
<dbReference type="Proteomes" id="UP000257323">
    <property type="component" value="Unassembled WGS sequence"/>
</dbReference>
<organism evidence="1 2">
    <name type="scientific">Candidatus Saccharicenans subterraneus</name>
    <dbReference type="NCBI Taxonomy" id="2508984"/>
    <lineage>
        <taxon>Bacteria</taxon>
        <taxon>Candidatus Aminicenantota</taxon>
        <taxon>Candidatus Aminicenantia</taxon>
        <taxon>Candidatus Aminicenantales</taxon>
        <taxon>Candidatus Saccharicenantaceae</taxon>
        <taxon>Candidatus Saccharicenans</taxon>
    </lineage>
</organism>
<dbReference type="EMBL" id="QUAH01000001">
    <property type="protein sequence ID" value="RFT17150.1"/>
    <property type="molecule type" value="Genomic_DNA"/>
</dbReference>
<proteinExistence type="predicted"/>